<dbReference type="GO" id="GO:0005886">
    <property type="term" value="C:plasma membrane"/>
    <property type="evidence" value="ECO:0007669"/>
    <property type="project" value="UniProtKB-SubCell"/>
</dbReference>
<comment type="similarity">
    <text evidence="2 7">Belongs to the ExbD/TolR family.</text>
</comment>
<evidence type="ECO:0000256" key="4">
    <source>
        <dbReference type="ARBA" id="ARBA00022692"/>
    </source>
</evidence>
<keyword evidence="4 7" id="KW-0812">Transmembrane</keyword>
<keyword evidence="7" id="KW-0813">Transport</keyword>
<organism evidence="8 9">
    <name type="scientific">Mucilaginibacter pallidiroseus</name>
    <dbReference type="NCBI Taxonomy" id="2599295"/>
    <lineage>
        <taxon>Bacteria</taxon>
        <taxon>Pseudomonadati</taxon>
        <taxon>Bacteroidota</taxon>
        <taxon>Sphingobacteriia</taxon>
        <taxon>Sphingobacteriales</taxon>
        <taxon>Sphingobacteriaceae</taxon>
        <taxon>Mucilaginibacter</taxon>
    </lineage>
</organism>
<evidence type="ECO:0000256" key="7">
    <source>
        <dbReference type="RuleBase" id="RU003879"/>
    </source>
</evidence>
<dbReference type="Proteomes" id="UP000320042">
    <property type="component" value="Unassembled WGS sequence"/>
</dbReference>
<keyword evidence="7" id="KW-0653">Protein transport</keyword>
<proteinExistence type="inferred from homology"/>
<name>A0A563UEP2_9SPHI</name>
<evidence type="ECO:0000256" key="3">
    <source>
        <dbReference type="ARBA" id="ARBA00022475"/>
    </source>
</evidence>
<keyword evidence="9" id="KW-1185">Reference proteome</keyword>
<accession>A0A563UEP2</accession>
<dbReference type="GO" id="GO:0015031">
    <property type="term" value="P:protein transport"/>
    <property type="evidence" value="ECO:0007669"/>
    <property type="project" value="UniProtKB-KW"/>
</dbReference>
<dbReference type="PANTHER" id="PTHR30558:SF3">
    <property type="entry name" value="BIOPOLYMER TRANSPORT PROTEIN EXBD-RELATED"/>
    <property type="match status" value="1"/>
</dbReference>
<keyword evidence="5" id="KW-1133">Transmembrane helix</keyword>
<keyword evidence="3" id="KW-1003">Cell membrane</keyword>
<dbReference type="AlphaFoldDB" id="A0A563UEP2"/>
<dbReference type="Pfam" id="PF02472">
    <property type="entry name" value="ExbD"/>
    <property type="match status" value="1"/>
</dbReference>
<dbReference type="InterPro" id="IPR003400">
    <property type="entry name" value="ExbD"/>
</dbReference>
<dbReference type="GO" id="GO:0022857">
    <property type="term" value="F:transmembrane transporter activity"/>
    <property type="evidence" value="ECO:0007669"/>
    <property type="project" value="InterPro"/>
</dbReference>
<evidence type="ECO:0000313" key="8">
    <source>
        <dbReference type="EMBL" id="TWR29753.1"/>
    </source>
</evidence>
<evidence type="ECO:0000256" key="2">
    <source>
        <dbReference type="ARBA" id="ARBA00005811"/>
    </source>
</evidence>
<gene>
    <name evidence="8" type="ORF">FPZ43_07800</name>
</gene>
<sequence>MARVKVPRKSTHIDMTAMCDVAFLLLTFFILTAKPRPQDPIPVDIPSSSVEVAIPDENVLLLTIGDGGKVFYTVDGADVRKQTLLQMGEKYKINFTPEEQNKFMSTTIFGVPIGSLKQFLALDGNDKKNYKQPGIPYDTTATSELSDWIRESRKVNASIKQKPLLISIKGDNKEKYPAVQKLIALLQKQKVNKFSLITSLRTAQKTK</sequence>
<evidence type="ECO:0000256" key="5">
    <source>
        <dbReference type="ARBA" id="ARBA00022989"/>
    </source>
</evidence>
<dbReference type="RefSeq" id="WP_146381309.1">
    <property type="nucleotide sequence ID" value="NZ_VOEJ01000003.1"/>
</dbReference>
<keyword evidence="6" id="KW-0472">Membrane</keyword>
<comment type="caution">
    <text evidence="8">The sequence shown here is derived from an EMBL/GenBank/DDBJ whole genome shotgun (WGS) entry which is preliminary data.</text>
</comment>
<dbReference type="OrthoDB" id="9793581at2"/>
<dbReference type="PANTHER" id="PTHR30558">
    <property type="entry name" value="EXBD MEMBRANE COMPONENT OF PMF-DRIVEN MACROMOLECULE IMPORT SYSTEM"/>
    <property type="match status" value="1"/>
</dbReference>
<evidence type="ECO:0000256" key="6">
    <source>
        <dbReference type="ARBA" id="ARBA00023136"/>
    </source>
</evidence>
<protein>
    <submittedName>
        <fullName evidence="8">Biopolymer transporter ExbD</fullName>
    </submittedName>
</protein>
<evidence type="ECO:0000313" key="9">
    <source>
        <dbReference type="Proteomes" id="UP000320042"/>
    </source>
</evidence>
<evidence type="ECO:0000256" key="1">
    <source>
        <dbReference type="ARBA" id="ARBA00004162"/>
    </source>
</evidence>
<reference evidence="8 9" key="1">
    <citation type="submission" date="2019-07" db="EMBL/GenBank/DDBJ databases">
        <authorList>
            <person name="Kim J."/>
        </authorList>
    </citation>
    <scope>NUCLEOTIDE SEQUENCE [LARGE SCALE GENOMIC DNA]</scope>
    <source>
        <strain evidence="9">dk17</strain>
    </source>
</reference>
<comment type="subcellular location">
    <subcellularLocation>
        <location evidence="1">Cell membrane</location>
        <topology evidence="1">Single-pass membrane protein</topology>
    </subcellularLocation>
    <subcellularLocation>
        <location evidence="7">Cell membrane</location>
        <topology evidence="7">Single-pass type II membrane protein</topology>
    </subcellularLocation>
</comment>
<dbReference type="EMBL" id="VOEJ01000003">
    <property type="protein sequence ID" value="TWR29753.1"/>
    <property type="molecule type" value="Genomic_DNA"/>
</dbReference>